<dbReference type="InterPro" id="IPR011527">
    <property type="entry name" value="ABC1_TM_dom"/>
</dbReference>
<feature type="transmembrane region" description="Helical" evidence="8">
    <location>
        <begin position="146"/>
        <end position="164"/>
    </location>
</feature>
<dbReference type="InterPro" id="IPR003593">
    <property type="entry name" value="AAA+_ATPase"/>
</dbReference>
<evidence type="ECO:0000256" key="6">
    <source>
        <dbReference type="ARBA" id="ARBA00022989"/>
    </source>
</evidence>
<evidence type="ECO:0000313" key="11">
    <source>
        <dbReference type="EMBL" id="OGL87935.1"/>
    </source>
</evidence>
<proteinExistence type="predicted"/>
<feature type="transmembrane region" description="Helical" evidence="8">
    <location>
        <begin position="171"/>
        <end position="190"/>
    </location>
</feature>
<evidence type="ECO:0008006" key="13">
    <source>
        <dbReference type="Google" id="ProtNLM"/>
    </source>
</evidence>
<evidence type="ECO:0000256" key="7">
    <source>
        <dbReference type="ARBA" id="ARBA00023136"/>
    </source>
</evidence>
<dbReference type="InterPro" id="IPR036640">
    <property type="entry name" value="ABC1_TM_sf"/>
</dbReference>
<dbReference type="PROSITE" id="PS00211">
    <property type="entry name" value="ABC_TRANSPORTER_1"/>
    <property type="match status" value="1"/>
</dbReference>
<dbReference type="InterPro" id="IPR003439">
    <property type="entry name" value="ABC_transporter-like_ATP-bd"/>
</dbReference>
<dbReference type="AlphaFoldDB" id="A0A1F7VBU7"/>
<evidence type="ECO:0000259" key="9">
    <source>
        <dbReference type="PROSITE" id="PS50893"/>
    </source>
</evidence>
<sequence>MQKNYSVKKIMQTLWKSMRPHRMAIASLFILAMMANVIAVIVPLFYKSFFDVLTASSSPSDRVPMLIQIVFVILALNGFGWLCWRVVVYISNIVQPKIKKQIEVSSFAYMMDHSYAFFSNAFVGSLVRKVHRLANAFEKLVDEVQWNILGLVVVVVGDLLVLYLRDVRLGLILSVGVFLIAAFNIGFATWKLKYDYAKSKLDSESTAVMSDALTNSITIKLFTSQKFENGLFADVMERWRKAQTHLWQIEGFSEAIQAALMILAEFGMFYVAIHLWERGELTIGDFALIQAFMVGIFHRVWNLGKSIRHIYEALADAAEMVEILEMPHEVKDYPKAKSLAVSNSVIKFEDVTFKFNQTRAVLNGLSMQIAPHEKIALVGPSGAGKSTITKLLMRFYDVESGKITIDGQSIAKVTQNSLRHAVAMVPQEPILFHRSLMDNIRYGRPDATDEEVFEAARRARCHDFIVELPEKYNTFVGERGIKLSGGERQRIAIARAILKDAPILVLDEATSSLDSESESLIQAALDELMKGKTTIVIAHRLSTIMRMDRIVVIDGGKVVDTGTHDQLLEKQGIYKKLWDIQAGGFIE</sequence>
<dbReference type="GO" id="GO:0016887">
    <property type="term" value="F:ATP hydrolysis activity"/>
    <property type="evidence" value="ECO:0007669"/>
    <property type="project" value="InterPro"/>
</dbReference>
<dbReference type="GO" id="GO:0140359">
    <property type="term" value="F:ABC-type transporter activity"/>
    <property type="evidence" value="ECO:0007669"/>
    <property type="project" value="InterPro"/>
</dbReference>
<dbReference type="InterPro" id="IPR027417">
    <property type="entry name" value="P-loop_NTPase"/>
</dbReference>
<dbReference type="Pfam" id="PF00005">
    <property type="entry name" value="ABC_tran"/>
    <property type="match status" value="1"/>
</dbReference>
<dbReference type="Proteomes" id="UP000176593">
    <property type="component" value="Unassembled WGS sequence"/>
</dbReference>
<dbReference type="GO" id="GO:0034040">
    <property type="term" value="F:ATPase-coupled lipid transmembrane transporter activity"/>
    <property type="evidence" value="ECO:0007669"/>
    <property type="project" value="TreeGrafter"/>
</dbReference>
<dbReference type="PANTHER" id="PTHR24221:SF654">
    <property type="entry name" value="ATP-BINDING CASSETTE SUB-FAMILY B MEMBER 6"/>
    <property type="match status" value="1"/>
</dbReference>
<dbReference type="SUPFAM" id="SSF90123">
    <property type="entry name" value="ABC transporter transmembrane region"/>
    <property type="match status" value="1"/>
</dbReference>
<evidence type="ECO:0000256" key="1">
    <source>
        <dbReference type="ARBA" id="ARBA00004651"/>
    </source>
</evidence>
<gene>
    <name evidence="11" type="ORF">A3I41_02395</name>
</gene>
<keyword evidence="2" id="KW-0813">Transport</keyword>
<dbReference type="SUPFAM" id="SSF52540">
    <property type="entry name" value="P-loop containing nucleoside triphosphate hydrolases"/>
    <property type="match status" value="1"/>
</dbReference>
<dbReference type="Pfam" id="PF00664">
    <property type="entry name" value="ABC_membrane"/>
    <property type="match status" value="1"/>
</dbReference>
<evidence type="ECO:0000256" key="5">
    <source>
        <dbReference type="ARBA" id="ARBA00022840"/>
    </source>
</evidence>
<dbReference type="GO" id="GO:0005886">
    <property type="term" value="C:plasma membrane"/>
    <property type="evidence" value="ECO:0007669"/>
    <property type="project" value="UniProtKB-SubCell"/>
</dbReference>
<dbReference type="SMART" id="SM00382">
    <property type="entry name" value="AAA"/>
    <property type="match status" value="1"/>
</dbReference>
<evidence type="ECO:0000256" key="2">
    <source>
        <dbReference type="ARBA" id="ARBA00022448"/>
    </source>
</evidence>
<evidence type="ECO:0000256" key="8">
    <source>
        <dbReference type="SAM" id="Phobius"/>
    </source>
</evidence>
<dbReference type="InterPro" id="IPR039421">
    <property type="entry name" value="Type_1_exporter"/>
</dbReference>
<keyword evidence="7 8" id="KW-0472">Membrane</keyword>
<feature type="transmembrane region" description="Helical" evidence="8">
    <location>
        <begin position="107"/>
        <end position="126"/>
    </location>
</feature>
<dbReference type="GO" id="GO:0005524">
    <property type="term" value="F:ATP binding"/>
    <property type="evidence" value="ECO:0007669"/>
    <property type="project" value="UniProtKB-KW"/>
</dbReference>
<dbReference type="Gene3D" id="1.20.1560.10">
    <property type="entry name" value="ABC transporter type 1, transmembrane domain"/>
    <property type="match status" value="1"/>
</dbReference>
<dbReference type="EMBL" id="MGEQ01000002">
    <property type="protein sequence ID" value="OGL87935.1"/>
    <property type="molecule type" value="Genomic_DNA"/>
</dbReference>
<keyword evidence="6 8" id="KW-1133">Transmembrane helix</keyword>
<reference evidence="11 12" key="1">
    <citation type="journal article" date="2016" name="Nat. Commun.">
        <title>Thousands of microbial genomes shed light on interconnected biogeochemical processes in an aquifer system.</title>
        <authorList>
            <person name="Anantharaman K."/>
            <person name="Brown C.T."/>
            <person name="Hug L.A."/>
            <person name="Sharon I."/>
            <person name="Castelle C.J."/>
            <person name="Probst A.J."/>
            <person name="Thomas B.C."/>
            <person name="Singh A."/>
            <person name="Wilkins M.J."/>
            <person name="Karaoz U."/>
            <person name="Brodie E.L."/>
            <person name="Williams K.H."/>
            <person name="Hubbard S.S."/>
            <person name="Banfield J.F."/>
        </authorList>
    </citation>
    <scope>NUCLEOTIDE SEQUENCE [LARGE SCALE GENOMIC DNA]</scope>
</reference>
<evidence type="ECO:0000256" key="3">
    <source>
        <dbReference type="ARBA" id="ARBA00022692"/>
    </source>
</evidence>
<keyword evidence="3 8" id="KW-0812">Transmembrane</keyword>
<name>A0A1F7VBU7_9BACT</name>
<evidence type="ECO:0000256" key="4">
    <source>
        <dbReference type="ARBA" id="ARBA00022741"/>
    </source>
</evidence>
<dbReference type="PROSITE" id="PS50893">
    <property type="entry name" value="ABC_TRANSPORTER_2"/>
    <property type="match status" value="1"/>
</dbReference>
<evidence type="ECO:0000259" key="10">
    <source>
        <dbReference type="PROSITE" id="PS50929"/>
    </source>
</evidence>
<organism evidence="11 12">
    <name type="scientific">Candidatus Uhrbacteria bacterium RIFCSPLOWO2_02_FULL_48_18</name>
    <dbReference type="NCBI Taxonomy" id="1802408"/>
    <lineage>
        <taxon>Bacteria</taxon>
        <taxon>Candidatus Uhriibacteriota</taxon>
    </lineage>
</organism>
<dbReference type="FunFam" id="3.40.50.300:FF:000287">
    <property type="entry name" value="Multidrug ABC transporter ATP-binding protein"/>
    <property type="match status" value="1"/>
</dbReference>
<feature type="domain" description="ABC transmembrane type-1" evidence="10">
    <location>
        <begin position="28"/>
        <end position="312"/>
    </location>
</feature>
<dbReference type="PANTHER" id="PTHR24221">
    <property type="entry name" value="ATP-BINDING CASSETTE SUB-FAMILY B"/>
    <property type="match status" value="1"/>
</dbReference>
<keyword evidence="4" id="KW-0547">Nucleotide-binding</keyword>
<keyword evidence="5" id="KW-0067">ATP-binding</keyword>
<dbReference type="InterPro" id="IPR017871">
    <property type="entry name" value="ABC_transporter-like_CS"/>
</dbReference>
<evidence type="ECO:0000313" key="12">
    <source>
        <dbReference type="Proteomes" id="UP000176593"/>
    </source>
</evidence>
<feature type="domain" description="ABC transporter" evidence="9">
    <location>
        <begin position="346"/>
        <end position="580"/>
    </location>
</feature>
<feature type="transmembrane region" description="Helical" evidence="8">
    <location>
        <begin position="66"/>
        <end position="87"/>
    </location>
</feature>
<feature type="transmembrane region" description="Helical" evidence="8">
    <location>
        <begin position="21"/>
        <end position="46"/>
    </location>
</feature>
<dbReference type="Gene3D" id="3.40.50.300">
    <property type="entry name" value="P-loop containing nucleotide triphosphate hydrolases"/>
    <property type="match status" value="1"/>
</dbReference>
<comment type="caution">
    <text evidence="11">The sequence shown here is derived from an EMBL/GenBank/DDBJ whole genome shotgun (WGS) entry which is preliminary data.</text>
</comment>
<comment type="subcellular location">
    <subcellularLocation>
        <location evidence="1">Cell membrane</location>
        <topology evidence="1">Multi-pass membrane protein</topology>
    </subcellularLocation>
</comment>
<accession>A0A1F7VBU7</accession>
<dbReference type="PROSITE" id="PS50929">
    <property type="entry name" value="ABC_TM1F"/>
    <property type="match status" value="1"/>
</dbReference>
<protein>
    <recommendedName>
        <fullName evidence="13">ABC transporter ATP-binding protein</fullName>
    </recommendedName>
</protein>